<reference evidence="2 3" key="1">
    <citation type="submission" date="2019-05" db="EMBL/GenBank/DDBJ databases">
        <authorList>
            <person name="Zhou X."/>
        </authorList>
    </citation>
    <scope>NUCLEOTIDE SEQUENCE [LARGE SCALE GENOMIC DNA]</scope>
    <source>
        <strain evidence="2 3">DSM 432</strain>
    </source>
</reference>
<organism evidence="2 3">
    <name type="scientific">Xanthobacter autotrophicus</name>
    <dbReference type="NCBI Taxonomy" id="280"/>
    <lineage>
        <taxon>Bacteria</taxon>
        <taxon>Pseudomonadati</taxon>
        <taxon>Pseudomonadota</taxon>
        <taxon>Alphaproteobacteria</taxon>
        <taxon>Hyphomicrobiales</taxon>
        <taxon>Xanthobacteraceae</taxon>
        <taxon>Xanthobacter</taxon>
    </lineage>
</organism>
<dbReference type="AlphaFoldDB" id="A0A6C1KHB5"/>
<evidence type="ECO:0000313" key="2">
    <source>
        <dbReference type="EMBL" id="TLX43669.1"/>
    </source>
</evidence>
<sequence length="75" mass="8160">MPLYNFHCPDCDKDTELLVGASETPVCPSCGGQKMERMIGRIAPDGKLAAAAKVWRAQAAREGHASNFSPSERKR</sequence>
<dbReference type="OrthoDB" id="9813321at2"/>
<accession>A0A6C1KHB5</accession>
<name>A0A6C1KHB5_XANAU</name>
<comment type="caution">
    <text evidence="2">The sequence shown here is derived from an EMBL/GenBank/DDBJ whole genome shotgun (WGS) entry which is preliminary data.</text>
</comment>
<evidence type="ECO:0000313" key="3">
    <source>
        <dbReference type="Proteomes" id="UP000305131"/>
    </source>
</evidence>
<evidence type="ECO:0000259" key="1">
    <source>
        <dbReference type="SMART" id="SM00834"/>
    </source>
</evidence>
<dbReference type="SMART" id="SM00834">
    <property type="entry name" value="CxxC_CXXC_SSSS"/>
    <property type="match status" value="1"/>
</dbReference>
<dbReference type="GeneID" id="95773016"/>
<protein>
    <submittedName>
        <fullName evidence="2">Zinc ribbon domain-containing protein</fullName>
    </submittedName>
</protein>
<feature type="domain" description="Putative regulatory protein FmdB zinc ribbon" evidence="1">
    <location>
        <begin position="1"/>
        <end position="40"/>
    </location>
</feature>
<dbReference type="RefSeq" id="WP_138398581.1">
    <property type="nucleotide sequence ID" value="NZ_JBAFVI010000001.1"/>
</dbReference>
<dbReference type="NCBIfam" id="TIGR02605">
    <property type="entry name" value="CxxC_CxxC_SSSS"/>
    <property type="match status" value="1"/>
</dbReference>
<gene>
    <name evidence="2" type="ORF">FBQ73_06015</name>
</gene>
<dbReference type="EMBL" id="VAUP01000015">
    <property type="protein sequence ID" value="TLX43669.1"/>
    <property type="molecule type" value="Genomic_DNA"/>
</dbReference>
<proteinExistence type="predicted"/>
<dbReference type="InterPro" id="IPR013429">
    <property type="entry name" value="Regulatory_FmdB_Zinc_ribbon"/>
</dbReference>
<dbReference type="Proteomes" id="UP000305131">
    <property type="component" value="Unassembled WGS sequence"/>
</dbReference>
<dbReference type="Pfam" id="PF09723">
    <property type="entry name" value="Zn_ribbon_8"/>
    <property type="match status" value="1"/>
</dbReference>